<dbReference type="UniPathway" id="UPA00219"/>
<reference evidence="11" key="1">
    <citation type="submission" date="2020-08" db="EMBL/GenBank/DDBJ databases">
        <title>Functional genomics of gut bacteria from endangered species of beetles.</title>
        <authorList>
            <person name="Carlos-Shanley C."/>
        </authorList>
    </citation>
    <scope>NUCLEOTIDE SEQUENCE [LARGE SCALE GENOMIC DNA]</scope>
    <source>
        <strain evidence="11">S00060</strain>
    </source>
</reference>
<feature type="domain" description="Penicillin-binding protein transpeptidase" evidence="8">
    <location>
        <begin position="367"/>
        <end position="674"/>
    </location>
</feature>
<evidence type="ECO:0000256" key="5">
    <source>
        <dbReference type="ARBA" id="ARBA00023136"/>
    </source>
</evidence>
<dbReference type="EMBL" id="JACJHT010000006">
    <property type="protein sequence ID" value="MBA9041774.1"/>
    <property type="molecule type" value="Genomic_DNA"/>
</dbReference>
<dbReference type="Proteomes" id="UP000543174">
    <property type="component" value="Unassembled WGS sequence"/>
</dbReference>
<comment type="subcellular location">
    <subcellularLocation>
        <location evidence="1">Membrane</location>
    </subcellularLocation>
</comment>
<proteinExistence type="inferred from homology"/>
<dbReference type="Gene3D" id="3.10.450.100">
    <property type="entry name" value="NTF2-like, domain 1"/>
    <property type="match status" value="1"/>
</dbReference>
<dbReference type="Gene3D" id="3.30.1390.30">
    <property type="entry name" value="Penicillin-binding protein 2a, domain 3"/>
    <property type="match status" value="1"/>
</dbReference>
<dbReference type="GO" id="GO:0046677">
    <property type="term" value="P:response to antibiotic"/>
    <property type="evidence" value="ECO:0007669"/>
    <property type="project" value="InterPro"/>
</dbReference>
<comment type="pathway">
    <text evidence="2">Cell wall biogenesis; peptidoglycan biosynthesis.</text>
</comment>
<dbReference type="RefSeq" id="WP_182527782.1">
    <property type="nucleotide sequence ID" value="NZ_JACJHT010000006.1"/>
</dbReference>
<dbReference type="InterPro" id="IPR032710">
    <property type="entry name" value="NTF2-like_dom_sf"/>
</dbReference>
<dbReference type="GO" id="GO:0071972">
    <property type="term" value="F:peptidoglycan L,D-transpeptidase activity"/>
    <property type="evidence" value="ECO:0007669"/>
    <property type="project" value="TreeGrafter"/>
</dbReference>
<dbReference type="GO" id="GO:0009002">
    <property type="term" value="F:serine-type D-Ala-D-Ala carboxypeptidase activity"/>
    <property type="evidence" value="ECO:0007669"/>
    <property type="project" value="UniProtKB-EC"/>
</dbReference>
<evidence type="ECO:0000256" key="7">
    <source>
        <dbReference type="SAM" id="Phobius"/>
    </source>
</evidence>
<dbReference type="SUPFAM" id="SSF56601">
    <property type="entry name" value="beta-lactamase/transpeptidase-like"/>
    <property type="match status" value="1"/>
</dbReference>
<dbReference type="PANTHER" id="PTHR30627">
    <property type="entry name" value="PEPTIDOGLYCAN D,D-TRANSPEPTIDASE"/>
    <property type="match status" value="1"/>
</dbReference>
<evidence type="ECO:0000259" key="10">
    <source>
        <dbReference type="Pfam" id="PF05223"/>
    </source>
</evidence>
<dbReference type="Pfam" id="PF00905">
    <property type="entry name" value="Transpeptidase"/>
    <property type="match status" value="1"/>
</dbReference>
<accession>A0A7W3NEZ9</accession>
<dbReference type="InterPro" id="IPR012338">
    <property type="entry name" value="Beta-lactam/transpept-like"/>
</dbReference>
<dbReference type="PANTHER" id="PTHR30627:SF25">
    <property type="entry name" value="PENICILLIN-BINDING PROTEIN 3"/>
    <property type="match status" value="1"/>
</dbReference>
<dbReference type="InterPro" id="IPR007887">
    <property type="entry name" value="MecA_N"/>
</dbReference>
<keyword evidence="7" id="KW-0812">Transmembrane</keyword>
<name>A0A7W3NEZ9_PRIAR</name>
<dbReference type="Pfam" id="PF03717">
    <property type="entry name" value="PBP_dimer"/>
    <property type="match status" value="1"/>
</dbReference>
<dbReference type="GO" id="GO:0071555">
    <property type="term" value="P:cell wall organization"/>
    <property type="evidence" value="ECO:0007669"/>
    <property type="project" value="TreeGrafter"/>
</dbReference>
<evidence type="ECO:0000256" key="3">
    <source>
        <dbReference type="ARBA" id="ARBA00007171"/>
    </source>
</evidence>
<keyword evidence="7" id="KW-1133">Transmembrane helix</keyword>
<evidence type="ECO:0000256" key="4">
    <source>
        <dbReference type="ARBA" id="ARBA00012448"/>
    </source>
</evidence>
<dbReference type="GO" id="GO:0009252">
    <property type="term" value="P:peptidoglycan biosynthetic process"/>
    <property type="evidence" value="ECO:0007669"/>
    <property type="project" value="UniProtKB-UniPathway"/>
</dbReference>
<gene>
    <name evidence="11" type="ORF">HNP21_004904</name>
</gene>
<evidence type="ECO:0000256" key="2">
    <source>
        <dbReference type="ARBA" id="ARBA00004752"/>
    </source>
</evidence>
<dbReference type="AlphaFoldDB" id="A0A7W3NEZ9"/>
<keyword evidence="12" id="KW-1185">Reference proteome</keyword>
<feature type="domain" description="NTF2-like N-terminal transpeptidase" evidence="10">
    <location>
        <begin position="43"/>
        <end position="161"/>
    </location>
</feature>
<evidence type="ECO:0000313" key="11">
    <source>
        <dbReference type="EMBL" id="MBA9041774.1"/>
    </source>
</evidence>
<sequence>MWNKINKKKAKLPTIIGLTIIVLVSSIVYIYFTSKARREYNNALAVVESFTENLTKQNFNNLSEDISSNSLRNNNLTPEKYNAKYRNIFLGIHAKNIKVTDLNIQKHKPTGRYTFSYNLTMDTSLGKMKKQSYHGFLIKKDKEWKIQWKPNLIFPTMQQGDRVKFVTQVATRGKIIDRNGRNLAENGYIQEMGIIPRHLGSGKEKEQTIHYISKKFSISEEDIIKKLNQRWVMEDSFVPLKVLENNTLSNTSTVKGVTYSRKEVRIYPLNEAAAHLIGYVGKVSAEDIQRHPSYTEGEYIGKSGLEYTYDKELRGKNGGEVQIVNPQTGRKTILQSLSKKDGKDIRITIDARLQQKIYDQLNGEIGASTIMNPRTGDLLALVSTPSYDPNLMTRGISSEQYAEYSEDPRLPFLARYATRYAPGSTFKTITAAVGLETGVTKPGEKRRISGLEWKKDTSWGNYFVKRVHEVDQVNMIDALVHSDNIFFAQEALKIGKERFEKGVMKFGFNKDLSLPLSMKEAQVSNKGILSEVLLADSAYGQGEMLLSPIQQATAYSPFANGGKLIYPKLINNQKTLIPKRIIEKNTANTIKQALHEVVSRPDGTAHSLQIKGQSIAAKTGTAELKKKKGTNGIENGFLFAFDDKHSNYVVVSMIENVKGRGGSSYVVQKMKPVIESFYQK</sequence>
<feature type="transmembrane region" description="Helical" evidence="7">
    <location>
        <begin position="12"/>
        <end position="32"/>
    </location>
</feature>
<protein>
    <recommendedName>
        <fullName evidence="4">serine-type D-Ala-D-Ala carboxypeptidase</fullName>
        <ecNumber evidence="4">3.4.16.4</ecNumber>
    </recommendedName>
</protein>
<comment type="similarity">
    <text evidence="3">Belongs to the transpeptidase family.</text>
</comment>
<dbReference type="Pfam" id="PF05223">
    <property type="entry name" value="MecA_N"/>
    <property type="match status" value="1"/>
</dbReference>
<dbReference type="GO" id="GO:0005886">
    <property type="term" value="C:plasma membrane"/>
    <property type="evidence" value="ECO:0007669"/>
    <property type="project" value="TreeGrafter"/>
</dbReference>
<keyword evidence="5 7" id="KW-0472">Membrane</keyword>
<comment type="catalytic activity">
    <reaction evidence="6">
        <text>Preferential cleavage: (Ac)2-L-Lys-D-Ala-|-D-Ala. Also transpeptidation of peptidyl-alanyl moieties that are N-acyl substituents of D-alanine.</text>
        <dbReference type="EC" id="3.4.16.4"/>
    </reaction>
</comment>
<organism evidence="11 12">
    <name type="scientific">Priestia aryabhattai</name>
    <name type="common">Bacillus aryabhattai</name>
    <dbReference type="NCBI Taxonomy" id="412384"/>
    <lineage>
        <taxon>Bacteria</taxon>
        <taxon>Bacillati</taxon>
        <taxon>Bacillota</taxon>
        <taxon>Bacilli</taxon>
        <taxon>Bacillales</taxon>
        <taxon>Bacillaceae</taxon>
        <taxon>Priestia</taxon>
    </lineage>
</organism>
<evidence type="ECO:0000256" key="6">
    <source>
        <dbReference type="ARBA" id="ARBA00034000"/>
    </source>
</evidence>
<evidence type="ECO:0000256" key="1">
    <source>
        <dbReference type="ARBA" id="ARBA00004370"/>
    </source>
</evidence>
<dbReference type="Gene3D" id="3.40.710.10">
    <property type="entry name" value="DD-peptidase/beta-lactamase superfamily"/>
    <property type="match status" value="1"/>
</dbReference>
<dbReference type="InterPro" id="IPR001460">
    <property type="entry name" value="PCN-bd_Tpept"/>
</dbReference>
<dbReference type="SUPFAM" id="SSF54427">
    <property type="entry name" value="NTF2-like"/>
    <property type="match status" value="1"/>
</dbReference>
<evidence type="ECO:0000259" key="9">
    <source>
        <dbReference type="Pfam" id="PF03717"/>
    </source>
</evidence>
<dbReference type="InterPro" id="IPR036138">
    <property type="entry name" value="PBP_dimer_sf"/>
</dbReference>
<evidence type="ECO:0000259" key="8">
    <source>
        <dbReference type="Pfam" id="PF00905"/>
    </source>
</evidence>
<comment type="caution">
    <text evidence="11">The sequence shown here is derived from an EMBL/GenBank/DDBJ whole genome shotgun (WGS) entry which is preliminary data.</text>
</comment>
<feature type="domain" description="Penicillin-binding protein dimerisation" evidence="9">
    <location>
        <begin position="168"/>
        <end position="326"/>
    </location>
</feature>
<dbReference type="EC" id="3.4.16.4" evidence="4"/>
<dbReference type="Gene3D" id="3.90.1310.10">
    <property type="entry name" value="Penicillin-binding protein 2a (Domain 2)"/>
    <property type="match status" value="1"/>
</dbReference>
<dbReference type="InterPro" id="IPR005311">
    <property type="entry name" value="PBP_dimer"/>
</dbReference>
<dbReference type="InterPro" id="IPR050515">
    <property type="entry name" value="Beta-lactam/transpept"/>
</dbReference>
<dbReference type="GO" id="GO:0008658">
    <property type="term" value="F:penicillin binding"/>
    <property type="evidence" value="ECO:0007669"/>
    <property type="project" value="InterPro"/>
</dbReference>
<dbReference type="SUPFAM" id="SSF56519">
    <property type="entry name" value="Penicillin binding protein dimerisation domain"/>
    <property type="match status" value="1"/>
</dbReference>
<evidence type="ECO:0000313" key="12">
    <source>
        <dbReference type="Proteomes" id="UP000543174"/>
    </source>
</evidence>